<dbReference type="EMBL" id="JANYMP010000021">
    <property type="protein sequence ID" value="MCS7482023.1"/>
    <property type="molecule type" value="Genomic_DNA"/>
</dbReference>
<keyword evidence="3" id="KW-1185">Reference proteome</keyword>
<evidence type="ECO:0000256" key="1">
    <source>
        <dbReference type="SAM" id="MobiDB-lite"/>
    </source>
</evidence>
<accession>A0A9X3A5A1</accession>
<dbReference type="Proteomes" id="UP001141259">
    <property type="component" value="Unassembled WGS sequence"/>
</dbReference>
<name>A0A9X3A5A1_9PSEU</name>
<dbReference type="RefSeq" id="WP_259627507.1">
    <property type="nucleotide sequence ID" value="NZ_JANYMP010000021.1"/>
</dbReference>
<reference evidence="2" key="1">
    <citation type="submission" date="2022-08" db="EMBL/GenBank/DDBJ databases">
        <authorList>
            <person name="Tistechok S."/>
            <person name="Samborskyy M."/>
            <person name="Roman I."/>
        </authorList>
    </citation>
    <scope>NUCLEOTIDE SEQUENCE</scope>
    <source>
        <strain evidence="2">DSM 103496</strain>
    </source>
</reference>
<evidence type="ECO:0000313" key="2">
    <source>
        <dbReference type="EMBL" id="MCS7482023.1"/>
    </source>
</evidence>
<feature type="region of interest" description="Disordered" evidence="1">
    <location>
        <begin position="201"/>
        <end position="241"/>
    </location>
</feature>
<feature type="compositionally biased region" description="Basic and acidic residues" evidence="1">
    <location>
        <begin position="201"/>
        <end position="210"/>
    </location>
</feature>
<comment type="caution">
    <text evidence="2">The sequence shown here is derived from an EMBL/GenBank/DDBJ whole genome shotgun (WGS) entry which is preliminary data.</text>
</comment>
<organism evidence="2 3">
    <name type="scientific">Umezawaea endophytica</name>
    <dbReference type="NCBI Taxonomy" id="1654476"/>
    <lineage>
        <taxon>Bacteria</taxon>
        <taxon>Bacillati</taxon>
        <taxon>Actinomycetota</taxon>
        <taxon>Actinomycetes</taxon>
        <taxon>Pseudonocardiales</taxon>
        <taxon>Pseudonocardiaceae</taxon>
        <taxon>Umezawaea</taxon>
    </lineage>
</organism>
<dbReference type="AlphaFoldDB" id="A0A9X3A5A1"/>
<evidence type="ECO:0000313" key="3">
    <source>
        <dbReference type="Proteomes" id="UP001141259"/>
    </source>
</evidence>
<proteinExistence type="predicted"/>
<sequence>MNGTRGEWPTALQEVFTAARRVLPSRFRGYGRREVDEVLREATGRLAAAVEDADAYVELAAVLDEQVLVMRSLLDEYDRLHSGDEVCREEDPAIRDVVTRARHDAATVVADARGQARLALDRQERTIESGMAALEDAGREDRRRLALSTTAALDVVRDARSGCEELLARLVGRERVIEEWTREFADLLDVLPSFHGTVEVPRSRRPEEVGVPRPRAAETTPTAVETGVSAAGDGGAAEMIM</sequence>
<gene>
    <name evidence="2" type="ORF">NZH93_34665</name>
</gene>
<protein>
    <recommendedName>
        <fullName evidence="4">DivIVA domain-containing protein</fullName>
    </recommendedName>
</protein>
<evidence type="ECO:0008006" key="4">
    <source>
        <dbReference type="Google" id="ProtNLM"/>
    </source>
</evidence>